<keyword evidence="14 16" id="KW-0539">Nucleus</keyword>
<dbReference type="FunFam" id="3.30.40.10:FF:000027">
    <property type="entry name" value="Pre-mRNA-processing factor 19, putative"/>
    <property type="match status" value="1"/>
</dbReference>
<dbReference type="SMART" id="SM00504">
    <property type="entry name" value="Ubox"/>
    <property type="match status" value="1"/>
</dbReference>
<feature type="repeat" description="WD" evidence="15">
    <location>
        <begin position="275"/>
        <end position="316"/>
    </location>
</feature>
<evidence type="ECO:0000256" key="13">
    <source>
        <dbReference type="ARBA" id="ARBA00023204"/>
    </source>
</evidence>
<dbReference type="EC" id="2.3.2.27" evidence="16"/>
<dbReference type="InterPro" id="IPR013915">
    <property type="entry name" value="Prp19_cc"/>
</dbReference>
<evidence type="ECO:0000256" key="4">
    <source>
        <dbReference type="ARBA" id="ARBA00022574"/>
    </source>
</evidence>
<evidence type="ECO:0000256" key="6">
    <source>
        <dbReference type="ARBA" id="ARBA00022679"/>
    </source>
</evidence>
<keyword evidence="13 16" id="KW-0234">DNA repair</keyword>
<comment type="subcellular location">
    <subcellularLocation>
        <location evidence="1 16">Nucleus</location>
    </subcellularLocation>
</comment>
<dbReference type="GO" id="GO:0000974">
    <property type="term" value="C:Prp19 complex"/>
    <property type="evidence" value="ECO:0007669"/>
    <property type="project" value="UniProtKB-UniRule"/>
</dbReference>
<name>A0A3A3A363_9EURO</name>
<dbReference type="InterPro" id="IPR015943">
    <property type="entry name" value="WD40/YVTN_repeat-like_dom_sf"/>
</dbReference>
<evidence type="ECO:0000256" key="11">
    <source>
        <dbReference type="ARBA" id="ARBA00023110"/>
    </source>
</evidence>
<evidence type="ECO:0000256" key="2">
    <source>
        <dbReference type="ARBA" id="ARBA00004906"/>
    </source>
</evidence>
<dbReference type="SUPFAM" id="SSF57850">
    <property type="entry name" value="RING/U-box"/>
    <property type="match status" value="1"/>
</dbReference>
<dbReference type="SUPFAM" id="SSF50978">
    <property type="entry name" value="WD40 repeat-like"/>
    <property type="match status" value="1"/>
</dbReference>
<organism evidence="18 19">
    <name type="scientific">Aspergillus sclerotialis</name>
    <dbReference type="NCBI Taxonomy" id="2070753"/>
    <lineage>
        <taxon>Eukaryota</taxon>
        <taxon>Fungi</taxon>
        <taxon>Dikarya</taxon>
        <taxon>Ascomycota</taxon>
        <taxon>Pezizomycotina</taxon>
        <taxon>Eurotiomycetes</taxon>
        <taxon>Eurotiomycetidae</taxon>
        <taxon>Eurotiales</taxon>
        <taxon>Aspergillaceae</taxon>
        <taxon>Aspergillus</taxon>
        <taxon>Aspergillus subgen. Polypaecilum</taxon>
    </lineage>
</organism>
<evidence type="ECO:0000256" key="14">
    <source>
        <dbReference type="ARBA" id="ARBA00023242"/>
    </source>
</evidence>
<evidence type="ECO:0000256" key="3">
    <source>
        <dbReference type="ARBA" id="ARBA00006388"/>
    </source>
</evidence>
<evidence type="ECO:0000256" key="10">
    <source>
        <dbReference type="ARBA" id="ARBA00022786"/>
    </source>
</evidence>
<comment type="catalytic activity">
    <reaction evidence="16">
        <text>S-ubiquitinyl-[E2 ubiquitin-conjugating enzyme]-L-cysteine + [acceptor protein]-L-lysine = [E2 ubiquitin-conjugating enzyme]-L-cysteine + N(6)-ubiquitinyl-[acceptor protein]-L-lysine.</text>
        <dbReference type="EC" id="2.3.2.27"/>
    </reaction>
</comment>
<dbReference type="InterPro" id="IPR013083">
    <property type="entry name" value="Znf_RING/FYVE/PHD"/>
</dbReference>
<keyword evidence="7 16" id="KW-0747">Spliceosome</keyword>
<dbReference type="GO" id="GO:0003755">
    <property type="term" value="F:peptidyl-prolyl cis-trans isomerase activity"/>
    <property type="evidence" value="ECO:0007669"/>
    <property type="project" value="UniProtKB-KW"/>
</dbReference>
<evidence type="ECO:0000313" key="18">
    <source>
        <dbReference type="EMBL" id="RJE26134.1"/>
    </source>
</evidence>
<keyword evidence="19" id="KW-1185">Reference proteome</keyword>
<keyword evidence="5 16" id="KW-0507">mRNA processing</keyword>
<evidence type="ECO:0000259" key="17">
    <source>
        <dbReference type="PROSITE" id="PS51698"/>
    </source>
</evidence>
<keyword evidence="4 15" id="KW-0853">WD repeat</keyword>
<comment type="caution">
    <text evidence="18">The sequence shown here is derived from an EMBL/GenBank/DDBJ whole genome shotgun (WGS) entry which is preliminary data.</text>
</comment>
<dbReference type="Gene3D" id="2.130.10.10">
    <property type="entry name" value="YVTN repeat-like/Quinoprotein amine dehydrogenase"/>
    <property type="match status" value="1"/>
</dbReference>
<protein>
    <recommendedName>
        <fullName evidence="16">Pre-mRNA-processing factor 19</fullName>
        <ecNumber evidence="16">2.3.2.27</ecNumber>
    </recommendedName>
</protein>
<feature type="domain" description="U-box" evidence="17">
    <location>
        <begin position="1"/>
        <end position="70"/>
    </location>
</feature>
<dbReference type="FunFam" id="2.130.10.10:FF:000823">
    <property type="entry name" value="Cell cycle control protein (Cwf8), putative"/>
    <property type="match status" value="1"/>
</dbReference>
<feature type="repeat" description="WD" evidence="15">
    <location>
        <begin position="323"/>
        <end position="357"/>
    </location>
</feature>
<dbReference type="Pfam" id="PF08606">
    <property type="entry name" value="Prp19"/>
    <property type="match status" value="1"/>
</dbReference>
<comment type="similarity">
    <text evidence="3 16">Belongs to the WD repeat PRP19 family.</text>
</comment>
<keyword evidence="6 16" id="KW-0808">Transferase</keyword>
<evidence type="ECO:0000313" key="19">
    <source>
        <dbReference type="Proteomes" id="UP000266188"/>
    </source>
</evidence>
<evidence type="ECO:0000256" key="1">
    <source>
        <dbReference type="ARBA" id="ARBA00004123"/>
    </source>
</evidence>
<evidence type="ECO:0000256" key="7">
    <source>
        <dbReference type="ARBA" id="ARBA00022728"/>
    </source>
</evidence>
<proteinExistence type="inferred from homology"/>
<dbReference type="GO" id="GO:0005737">
    <property type="term" value="C:cytoplasm"/>
    <property type="evidence" value="ECO:0007669"/>
    <property type="project" value="TreeGrafter"/>
</dbReference>
<dbReference type="InterPro" id="IPR038959">
    <property type="entry name" value="Prp19"/>
</dbReference>
<dbReference type="PANTHER" id="PTHR43995">
    <property type="entry name" value="PRE-MRNA-PROCESSING FACTOR 19"/>
    <property type="match status" value="1"/>
</dbReference>
<dbReference type="InterPro" id="IPR055340">
    <property type="entry name" value="RING-Ubox_PRP19"/>
</dbReference>
<keyword evidence="9 16" id="KW-0227">DNA damage</keyword>
<dbReference type="InterPro" id="IPR024977">
    <property type="entry name" value="Apc4-like_WD40_dom"/>
</dbReference>
<keyword evidence="10 16" id="KW-0833">Ubl conjugation pathway</keyword>
<evidence type="ECO:0000256" key="12">
    <source>
        <dbReference type="ARBA" id="ARBA00023187"/>
    </source>
</evidence>
<dbReference type="EMBL" id="MVGC01000028">
    <property type="protein sequence ID" value="RJE26134.1"/>
    <property type="molecule type" value="Genomic_DNA"/>
</dbReference>
<dbReference type="InterPro" id="IPR001680">
    <property type="entry name" value="WD40_rpt"/>
</dbReference>
<keyword evidence="11" id="KW-0697">Rotamase</keyword>
<dbReference type="GO" id="GO:0070534">
    <property type="term" value="P:protein K63-linked ubiquitination"/>
    <property type="evidence" value="ECO:0007669"/>
    <property type="project" value="UniProtKB-UniRule"/>
</dbReference>
<dbReference type="InterPro" id="IPR036322">
    <property type="entry name" value="WD40_repeat_dom_sf"/>
</dbReference>
<evidence type="ECO:0000256" key="5">
    <source>
        <dbReference type="ARBA" id="ARBA00022664"/>
    </source>
</evidence>
<evidence type="ECO:0000256" key="9">
    <source>
        <dbReference type="ARBA" id="ARBA00022763"/>
    </source>
</evidence>
<dbReference type="OrthoDB" id="687049at2759"/>
<dbReference type="CDD" id="cd16656">
    <property type="entry name" value="RING-Ubox_PRP19"/>
    <property type="match status" value="1"/>
</dbReference>
<dbReference type="PROSITE" id="PS50082">
    <property type="entry name" value="WD_REPEATS_2"/>
    <property type="match status" value="2"/>
</dbReference>
<dbReference type="PANTHER" id="PTHR43995:SF1">
    <property type="entry name" value="PRE-MRNA-PROCESSING FACTOR 19"/>
    <property type="match status" value="1"/>
</dbReference>
<keyword evidence="12 16" id="KW-0508">mRNA splicing</keyword>
<dbReference type="Gene3D" id="3.30.40.10">
    <property type="entry name" value="Zinc/RING finger domain, C3HC4 (zinc finger)"/>
    <property type="match status" value="1"/>
</dbReference>
<dbReference type="GO" id="GO:0000398">
    <property type="term" value="P:mRNA splicing, via spliceosome"/>
    <property type="evidence" value="ECO:0007669"/>
    <property type="project" value="InterPro"/>
</dbReference>
<keyword evidence="8" id="KW-0677">Repeat</keyword>
<dbReference type="PROSITE" id="PS51698">
    <property type="entry name" value="U_BOX"/>
    <property type="match status" value="1"/>
</dbReference>
<gene>
    <name evidence="18" type="ORF">PHISCL_01484</name>
</gene>
<dbReference type="AlphaFoldDB" id="A0A3A3A363"/>
<keyword evidence="11" id="KW-0413">Isomerase</keyword>
<dbReference type="GO" id="GO:0061630">
    <property type="term" value="F:ubiquitin protein ligase activity"/>
    <property type="evidence" value="ECO:0007669"/>
    <property type="project" value="UniProtKB-UniRule"/>
</dbReference>
<dbReference type="GO" id="GO:0006281">
    <property type="term" value="P:DNA repair"/>
    <property type="evidence" value="ECO:0007669"/>
    <property type="project" value="UniProtKB-KW"/>
</dbReference>
<evidence type="ECO:0000256" key="8">
    <source>
        <dbReference type="ARBA" id="ARBA00022737"/>
    </source>
</evidence>
<reference evidence="19" key="1">
    <citation type="submission" date="2017-02" db="EMBL/GenBank/DDBJ databases">
        <authorList>
            <person name="Tafer H."/>
            <person name="Lopandic K."/>
        </authorList>
    </citation>
    <scope>NUCLEOTIDE SEQUENCE [LARGE SCALE GENOMIC DNA]</scope>
    <source>
        <strain evidence="19">CBS 366.77</strain>
    </source>
</reference>
<dbReference type="SMART" id="SM00320">
    <property type="entry name" value="WD40"/>
    <property type="match status" value="6"/>
</dbReference>
<comment type="subunit">
    <text evidence="16">Homotetramer.</text>
</comment>
<evidence type="ECO:0000256" key="15">
    <source>
        <dbReference type="PROSITE-ProRule" id="PRU00221"/>
    </source>
</evidence>
<sequence length="476" mass="50287">MLCAISGEAPQVPVVSPKSGSVFEKRLVEAYIAEHGKDPVNGEELSTEDLIEVKSQRVVRPRPPTLTSIPSLLSVFQEEWDALALETYTLRQTLVQTRQELSSALYQHDAAVRVIARLTKERDEARDALSKVSVGATTAPEGAEAMQVDSTGLPQAILERVENAQAALSKTRRKRPVPEGWATAEAISAYQPTETSKPLYPGSKVLSVNSSGELALVGGTDGVVGVYSLTQKSVTHTLQADGPVTDAVWASEKPVLASSTGSVKVFENGNEVASFKLHSGAATALAVHATGDIIASVGTDKSYILYDLTANSVITQIFADTSLLSVKFHPDGHLVAVGGANNQIEIFDIKTGSLAANYSMSGPVKCLFFSENGTFLAAAPENSTVISIWDLRSSKEIKMLETGSKVDSISWDYTGQFLLAAGPSGLSVQQFTKATKSWSEPLRSAVPAAAVAWGPGAQSIVALNGEGGITVLTAQS</sequence>
<comment type="pathway">
    <text evidence="2 16">Protein modification; protein ubiquitination.</text>
</comment>
<accession>A0A3A3A363</accession>
<dbReference type="InterPro" id="IPR003613">
    <property type="entry name" value="Ubox_domain"/>
</dbReference>
<dbReference type="Pfam" id="PF12894">
    <property type="entry name" value="ANAPC4_WD40"/>
    <property type="match status" value="1"/>
</dbReference>
<evidence type="ECO:0000256" key="16">
    <source>
        <dbReference type="RuleBase" id="RU367101"/>
    </source>
</evidence>
<dbReference type="Proteomes" id="UP000266188">
    <property type="component" value="Unassembled WGS sequence"/>
</dbReference>
<dbReference type="STRING" id="2070753.A0A3A3A363"/>
<dbReference type="UniPathway" id="UPA00143"/>
<dbReference type="GO" id="GO:0071006">
    <property type="term" value="C:U2-type catalytic step 1 spliceosome"/>
    <property type="evidence" value="ECO:0007669"/>
    <property type="project" value="TreeGrafter"/>
</dbReference>
<comment type="function">
    <text evidence="16">Ubiquitin-protein ligase which is mainly involved pre-mRNA splicing and DNA repair. Required for pre-mRNA splicing as component of the spliceosome.</text>
</comment>